<dbReference type="Gene3D" id="3.10.350.10">
    <property type="entry name" value="LysM domain"/>
    <property type="match status" value="3"/>
</dbReference>
<feature type="compositionally biased region" description="Low complexity" evidence="4">
    <location>
        <begin position="38"/>
        <end position="58"/>
    </location>
</feature>
<evidence type="ECO:0000256" key="3">
    <source>
        <dbReference type="ARBA" id="ARBA00022729"/>
    </source>
</evidence>
<dbReference type="Proteomes" id="UP000326289">
    <property type="component" value="Unassembled WGS sequence"/>
</dbReference>
<dbReference type="GO" id="GO:0016829">
    <property type="term" value="F:lyase activity"/>
    <property type="evidence" value="ECO:0007669"/>
    <property type="project" value="UniProtKB-KW"/>
</dbReference>
<reference evidence="7 8" key="1">
    <citation type="submission" date="2019-04" db="EMBL/GenBank/DDBJ databases">
        <title>Fungal friends and foes A comparative genomics study of 23 Aspergillus species from section Flavi.</title>
        <authorList>
            <consortium name="DOE Joint Genome Institute"/>
            <person name="Kjaerbolling I."/>
            <person name="Vesth T.C."/>
            <person name="Frisvad J.C."/>
            <person name="Nybo J.L."/>
            <person name="Theobald S."/>
            <person name="Kildgaard S."/>
            <person name="Petersen T.I."/>
            <person name="Kuo A."/>
            <person name="Sato A."/>
            <person name="Lyhne E.K."/>
            <person name="Kogle M.E."/>
            <person name="Wiebenga A."/>
            <person name="Kun R.S."/>
            <person name="Lubbers R.J."/>
            <person name="Makela M.R."/>
            <person name="Barry K."/>
            <person name="Chovatia M."/>
            <person name="Clum A."/>
            <person name="Daum C."/>
            <person name="Haridas S."/>
            <person name="He G."/>
            <person name="LaButti K."/>
            <person name="Lipzen A."/>
            <person name="Mondo S."/>
            <person name="Pangilinan J."/>
            <person name="Riley R."/>
            <person name="Salamov A."/>
            <person name="Simmons B.A."/>
            <person name="Magnuson J.K."/>
            <person name="Henrissat B."/>
            <person name="Mortensen U.H."/>
            <person name="Larsen T.O."/>
            <person name="De vries R.P."/>
            <person name="Grigoriev I.V."/>
            <person name="Machida M."/>
            <person name="Baker S.E."/>
            <person name="Andersen M.R."/>
        </authorList>
    </citation>
    <scope>NUCLEOTIDE SEQUENCE [LARGE SCALE GENOMIC DNA]</scope>
    <source>
        <strain evidence="7 8">CBS 117635</strain>
    </source>
</reference>
<feature type="region of interest" description="Disordered" evidence="4">
    <location>
        <begin position="32"/>
        <end position="65"/>
    </location>
</feature>
<dbReference type="Pfam" id="PF01476">
    <property type="entry name" value="LysM"/>
    <property type="match status" value="1"/>
</dbReference>
<keyword evidence="8" id="KW-1185">Reference proteome</keyword>
<feature type="domain" description="LysM" evidence="6">
    <location>
        <begin position="1202"/>
        <end position="1247"/>
    </location>
</feature>
<comment type="subcellular location">
    <subcellularLocation>
        <location evidence="1">Secreted</location>
    </subcellularLocation>
</comment>
<dbReference type="InterPro" id="IPR039279">
    <property type="entry name" value="QRT3-like"/>
</dbReference>
<evidence type="ECO:0000313" key="8">
    <source>
        <dbReference type="Proteomes" id="UP000326289"/>
    </source>
</evidence>
<name>A0A5N6J5B7_9EURO</name>
<dbReference type="PANTHER" id="PTHR33928:SF2">
    <property type="entry name" value="PECTATE LYASE SUPERFAMILY PROTEIN DOMAIN-CONTAINING PROTEIN-RELATED"/>
    <property type="match status" value="1"/>
</dbReference>
<organism evidence="7 8">
    <name type="scientific">Aspergillus minisclerotigenes</name>
    <dbReference type="NCBI Taxonomy" id="656917"/>
    <lineage>
        <taxon>Eukaryota</taxon>
        <taxon>Fungi</taxon>
        <taxon>Dikarya</taxon>
        <taxon>Ascomycota</taxon>
        <taxon>Pezizomycotina</taxon>
        <taxon>Eurotiomycetes</taxon>
        <taxon>Eurotiomycetidae</taxon>
        <taxon>Eurotiales</taxon>
        <taxon>Aspergillaceae</taxon>
        <taxon>Aspergillus</taxon>
        <taxon>Aspergillus subgen. Circumdati</taxon>
    </lineage>
</organism>
<dbReference type="InterPro" id="IPR012334">
    <property type="entry name" value="Pectin_lyas_fold"/>
</dbReference>
<evidence type="ECO:0000259" key="6">
    <source>
        <dbReference type="PROSITE" id="PS51782"/>
    </source>
</evidence>
<keyword evidence="7" id="KW-0456">Lyase</keyword>
<dbReference type="InterPro" id="IPR011050">
    <property type="entry name" value="Pectin_lyase_fold/virulence"/>
</dbReference>
<accession>A0A5N6J5B7</accession>
<dbReference type="EMBL" id="ML732796">
    <property type="protein sequence ID" value="KAB8273439.1"/>
    <property type="molecule type" value="Genomic_DNA"/>
</dbReference>
<keyword evidence="2" id="KW-0964">Secreted</keyword>
<dbReference type="InterPro" id="IPR024535">
    <property type="entry name" value="RHGA/B-epi-like_pectate_lyase"/>
</dbReference>
<proteinExistence type="predicted"/>
<dbReference type="PROSITE" id="PS51782">
    <property type="entry name" value="LYSM"/>
    <property type="match status" value="1"/>
</dbReference>
<keyword evidence="3 5" id="KW-0732">Signal</keyword>
<gene>
    <name evidence="7" type="ORF">BDV30DRAFT_210618</name>
</gene>
<feature type="chain" id="PRO_5025061159" evidence="5">
    <location>
        <begin position="21"/>
        <end position="1424"/>
    </location>
</feature>
<dbReference type="CDD" id="cd23668">
    <property type="entry name" value="GH55_beta13glucanase-like"/>
    <property type="match status" value="1"/>
</dbReference>
<dbReference type="PANTHER" id="PTHR33928">
    <property type="entry name" value="POLYGALACTURONASE QRT3"/>
    <property type="match status" value="1"/>
</dbReference>
<evidence type="ECO:0000256" key="4">
    <source>
        <dbReference type="SAM" id="MobiDB-lite"/>
    </source>
</evidence>
<dbReference type="GO" id="GO:0004650">
    <property type="term" value="F:polygalacturonase activity"/>
    <property type="evidence" value="ECO:0007669"/>
    <property type="project" value="InterPro"/>
</dbReference>
<dbReference type="GO" id="GO:0005576">
    <property type="term" value="C:extracellular region"/>
    <property type="evidence" value="ECO:0007669"/>
    <property type="project" value="UniProtKB-SubCell"/>
</dbReference>
<evidence type="ECO:0000313" key="7">
    <source>
        <dbReference type="EMBL" id="KAB8273439.1"/>
    </source>
</evidence>
<sequence>MRRLFSLLLFLIVQASIALALSHGHHVHEHLHRHYQRAASSGVPSPVSSASLPHSSTSIGHSSNHTSFGTSDAALKVSRALKALAVVNKFRYENINYNKYEFTDPKKTTGKRVTAPPLDYSTESVQKLYSMEAAYGDLSNDGSMKEKRDNTTKAAPKSLAYTISPELAEAARILAESAPPSPSTGKESALAAAMQAKYGQNGNDTNMAAQVLRGPNGLVEYAPFNSDETLFPVSSQSLHKRAASGSQFWMANIEQRGVSPFAPDGYKVWRNVKDYGAKGDGITDDTVAINKAISDGGRCGADCGSSTIYPAVVFFPPGTYLVSSSIIQYYNTQFLGDPTDYPTILAAASFVGLGVITSDVYVGDQEEWYINTNNFLRNVRNFKIDITRTDPMAYVCAIHWQVAQGTTLENIEFYMAQDQETTQQGIYMENGSGGFMSNLTFVGGNFGAYLGNQQFTSNHLVFVNCKTALQIHWDWAWTMQDVVIESCGTGIVVTGGAGGPMSNGQGVGSLILVDALIANTPTGIITSLYSKNSTAFLLQNVGFYNVEKAIMAERFTDPILAGGNEVLIDAWGFGLYAQDYDVQFAQQRNLPAMQRSESLTGSTVYNKGTPNFFVRRRPQYFDIGHSQVFDVKAYGARGDGKTDDTAVLNSILSTAANMSSIVYFPYGIYVVKDTLNIPKGSRIVGQAWSQIMATGSKFQDAENPHVAVKVGEEGDVGIVEIQDMMFTVSGPTAGAVLMEWNVHESTQGSAGLWDSHFRVGGAKGSNLQAADCPKQPANINKNCIAASLLLRITKSASAYMENVWAWTADHDLDITSQDQVDIYSARGILIESQGPTWMYGTSCEHNVLYQYQLSGAQNLVMGMIQTESPYFQPTPAAPEPFKPGTFPNDPDFSSCDDNKVGCAVSWAVRVIDSSTVYMLGSGLYSWFSSYSQKCLDTEDCQDSAFYVEQTNDLWVFNLVTKAIVKSITPLGHLPLWSRDVRNGYTASLLAWLFTKQEMIGKRKFDGFYLYDSTWDEDLLSSVSSVCKTAMTRLIECHEQTYMLSELQWRAGLQNDTLTDLVCEKTCGESIEAWFESVTLNCADYHQDDVVLTKPGGILWAGWNETCVKDPDTGKYCGDVINDFTVVNTIDDMPTDELCSYCYVKRYEMMQSTSYSIYDETYQSDLIFMNSKCDLSAPTDIPPPIEEPANPYANNLTFCASDTIYTTVSGDTCDTIALKHSVSSAALFIGNPNLFNCKDIPAGIELCLPFTCEPTYTLKDGDTCVSIEKSLGLDYAAGYNVRKYNPWLTRDCSNLQEASNEVYGKVLCGAPQGGTSTGTAPPVGVTSLPQTGDDTESPPPTNATVPEGTTLRCARWHVVADQEAKETCTKICVKESIDWALLLKANPSLATGVCDEKLVVGNAYCVGPIAGFGSDDSDRGDDEAS</sequence>
<dbReference type="SUPFAM" id="SSF54106">
    <property type="entry name" value="LysM domain"/>
    <property type="match status" value="1"/>
</dbReference>
<dbReference type="FunFam" id="2.160.20.10:FF:000049">
    <property type="entry name" value="Putative exo-beta-1,3-glucanase"/>
    <property type="match status" value="1"/>
</dbReference>
<evidence type="ECO:0000256" key="2">
    <source>
        <dbReference type="ARBA" id="ARBA00022525"/>
    </source>
</evidence>
<dbReference type="SUPFAM" id="SSF51126">
    <property type="entry name" value="Pectin lyase-like"/>
    <property type="match status" value="2"/>
</dbReference>
<dbReference type="InterPro" id="IPR018392">
    <property type="entry name" value="LysM"/>
</dbReference>
<dbReference type="Pfam" id="PF12708">
    <property type="entry name" value="Pect-lyase_RHGA_epim"/>
    <property type="match status" value="2"/>
</dbReference>
<evidence type="ECO:0000256" key="1">
    <source>
        <dbReference type="ARBA" id="ARBA00004613"/>
    </source>
</evidence>
<feature type="region of interest" description="Disordered" evidence="4">
    <location>
        <begin position="1313"/>
        <end position="1346"/>
    </location>
</feature>
<feature type="signal peptide" evidence="5">
    <location>
        <begin position="1"/>
        <end position="20"/>
    </location>
</feature>
<dbReference type="Gene3D" id="2.160.20.10">
    <property type="entry name" value="Single-stranded right-handed beta-helix, Pectin lyase-like"/>
    <property type="match status" value="2"/>
</dbReference>
<evidence type="ECO:0000256" key="5">
    <source>
        <dbReference type="SAM" id="SignalP"/>
    </source>
</evidence>
<dbReference type="CDD" id="cd00118">
    <property type="entry name" value="LysM"/>
    <property type="match status" value="1"/>
</dbReference>
<protein>
    <submittedName>
        <fullName evidence="7">Pectin lyase-like protein</fullName>
    </submittedName>
</protein>
<dbReference type="InterPro" id="IPR036779">
    <property type="entry name" value="LysM_dom_sf"/>
</dbReference>